<dbReference type="Proteomes" id="UP000235616">
    <property type="component" value="Unassembled WGS sequence"/>
</dbReference>
<gene>
    <name evidence="2" type="ORF">C0Z18_18250</name>
</gene>
<organism evidence="2 3">
    <name type="scientific">Trinickia dabaoshanensis</name>
    <dbReference type="NCBI Taxonomy" id="564714"/>
    <lineage>
        <taxon>Bacteria</taxon>
        <taxon>Pseudomonadati</taxon>
        <taxon>Pseudomonadota</taxon>
        <taxon>Betaproteobacteria</taxon>
        <taxon>Burkholderiales</taxon>
        <taxon>Burkholderiaceae</taxon>
        <taxon>Trinickia</taxon>
    </lineage>
</organism>
<accession>A0A2N7VM02</accession>
<comment type="caution">
    <text evidence="2">The sequence shown here is derived from an EMBL/GenBank/DDBJ whole genome shotgun (WGS) entry which is preliminary data.</text>
</comment>
<feature type="compositionally biased region" description="Low complexity" evidence="1">
    <location>
        <begin position="16"/>
        <end position="26"/>
    </location>
</feature>
<sequence>MHQPAAEHVNAASVMPAAPTQAPSAADAKHFDHQVAGSDAANVGTVQMHHSVNKPHGIEEVVTHLRTETAALDAKFDKTFSQGVHATSFIDSSDPMMSMVRMADFSYSATTMLMQYQFSLNIADASTGTTKSLIKNDVG</sequence>
<reference evidence="2 3" key="1">
    <citation type="submission" date="2018-01" db="EMBL/GenBank/DDBJ databases">
        <title>Whole genome analyses suggest that Burkholderia sensu lato contains two further novel genera in the rhizoxinica-symbiotica group Mycetohabitans gen. nov., and Trinickia gen. nov.: implications for the evolution of diazotrophy and nodulation in the Burkholderiaceae.</title>
        <authorList>
            <person name="Estrada-de los Santos P."/>
            <person name="Palmer M."/>
            <person name="Chavez-Ramirez B."/>
            <person name="Beukes C."/>
            <person name="Steenkamp E.T."/>
            <person name="Hirsch A.M."/>
            <person name="Manyaka P."/>
            <person name="Maluk M."/>
            <person name="Lafos M."/>
            <person name="Crook M."/>
            <person name="Gross E."/>
            <person name="Simon M.F."/>
            <person name="Bueno dos Reis Junior F."/>
            <person name="Poole P.S."/>
            <person name="Venter S.N."/>
            <person name="James E.K."/>
        </authorList>
    </citation>
    <scope>NUCLEOTIDE SEQUENCE [LARGE SCALE GENOMIC DNA]</scope>
    <source>
        <strain evidence="2 3">GIMN1.004</strain>
    </source>
</reference>
<name>A0A2N7VM02_9BURK</name>
<feature type="region of interest" description="Disordered" evidence="1">
    <location>
        <begin position="1"/>
        <end position="29"/>
    </location>
</feature>
<proteinExistence type="predicted"/>
<evidence type="ECO:0000313" key="3">
    <source>
        <dbReference type="Proteomes" id="UP000235616"/>
    </source>
</evidence>
<dbReference type="AlphaFoldDB" id="A0A2N7VM02"/>
<keyword evidence="3" id="KW-1185">Reference proteome</keyword>
<dbReference type="EMBL" id="PNYA01000016">
    <property type="protein sequence ID" value="PMS18166.1"/>
    <property type="molecule type" value="Genomic_DNA"/>
</dbReference>
<evidence type="ECO:0000256" key="1">
    <source>
        <dbReference type="SAM" id="MobiDB-lite"/>
    </source>
</evidence>
<evidence type="ECO:0000313" key="2">
    <source>
        <dbReference type="EMBL" id="PMS18166.1"/>
    </source>
</evidence>
<protein>
    <submittedName>
        <fullName evidence="2">Uncharacterized protein</fullName>
    </submittedName>
</protein>